<sequence length="173" mass="17665">MKISLSLLPAASAIVIGLPAQAATACSVTDISPQAAACAGFYDGNLLNNNAANVQAQKDALASLGLAWDGNFTAAEKLTGLNGSHTVDFASLLNGTTYVGMHFGNGQGGPGQATAFYRFEAGTNLDTFTLAYNASSNVVLYATGPAPVPEPGTYAMLLAGLGFVGLMTLRRSR</sequence>
<dbReference type="EMBL" id="JAZIBG010000028">
    <property type="protein sequence ID" value="MEF7614569.1"/>
    <property type="molecule type" value="Genomic_DNA"/>
</dbReference>
<protein>
    <submittedName>
        <fullName evidence="3">PEP-CTERM sorting domain-containing protein</fullName>
    </submittedName>
</protein>
<dbReference type="RefSeq" id="WP_332289578.1">
    <property type="nucleotide sequence ID" value="NZ_JAZIBG010000028.1"/>
</dbReference>
<proteinExistence type="predicted"/>
<comment type="caution">
    <text evidence="3">The sequence shown here is derived from an EMBL/GenBank/DDBJ whole genome shotgun (WGS) entry which is preliminary data.</text>
</comment>
<name>A0AAW9QGQ8_9BURK</name>
<evidence type="ECO:0000259" key="2">
    <source>
        <dbReference type="Pfam" id="PF07589"/>
    </source>
</evidence>
<dbReference type="Proteomes" id="UP001336250">
    <property type="component" value="Unassembled WGS sequence"/>
</dbReference>
<organism evidence="3 4">
    <name type="scientific">Aquincola agrisoli</name>
    <dbReference type="NCBI Taxonomy" id="3119538"/>
    <lineage>
        <taxon>Bacteria</taxon>
        <taxon>Pseudomonadati</taxon>
        <taxon>Pseudomonadota</taxon>
        <taxon>Betaproteobacteria</taxon>
        <taxon>Burkholderiales</taxon>
        <taxon>Sphaerotilaceae</taxon>
        <taxon>Aquincola</taxon>
    </lineage>
</organism>
<feature type="signal peptide" evidence="1">
    <location>
        <begin position="1"/>
        <end position="22"/>
    </location>
</feature>
<evidence type="ECO:0000256" key="1">
    <source>
        <dbReference type="SAM" id="SignalP"/>
    </source>
</evidence>
<keyword evidence="1" id="KW-0732">Signal</keyword>
<dbReference type="InterPro" id="IPR013424">
    <property type="entry name" value="Ice-binding_C"/>
</dbReference>
<dbReference type="NCBIfam" id="TIGR02595">
    <property type="entry name" value="PEP_CTERM"/>
    <property type="match status" value="1"/>
</dbReference>
<dbReference type="PROSITE" id="PS51257">
    <property type="entry name" value="PROKAR_LIPOPROTEIN"/>
    <property type="match status" value="1"/>
</dbReference>
<evidence type="ECO:0000313" key="3">
    <source>
        <dbReference type="EMBL" id="MEF7614569.1"/>
    </source>
</evidence>
<keyword evidence="4" id="KW-1185">Reference proteome</keyword>
<evidence type="ECO:0000313" key="4">
    <source>
        <dbReference type="Proteomes" id="UP001336250"/>
    </source>
</evidence>
<dbReference type="AlphaFoldDB" id="A0AAW9QGQ8"/>
<feature type="domain" description="Ice-binding protein C-terminal" evidence="2">
    <location>
        <begin position="147"/>
        <end position="171"/>
    </location>
</feature>
<dbReference type="Pfam" id="PF07589">
    <property type="entry name" value="PEP-CTERM"/>
    <property type="match status" value="1"/>
</dbReference>
<feature type="chain" id="PRO_5043690280" evidence="1">
    <location>
        <begin position="23"/>
        <end position="173"/>
    </location>
</feature>
<reference evidence="3 4" key="1">
    <citation type="submission" date="2024-02" db="EMBL/GenBank/DDBJ databases">
        <title>Genome sequence of Aquincola sp. MAHUQ-54.</title>
        <authorList>
            <person name="Huq M.A."/>
        </authorList>
    </citation>
    <scope>NUCLEOTIDE SEQUENCE [LARGE SCALE GENOMIC DNA]</scope>
    <source>
        <strain evidence="3 4">MAHUQ-54</strain>
    </source>
</reference>
<accession>A0AAW9QGQ8</accession>
<gene>
    <name evidence="3" type="ORF">V4F39_11675</name>
</gene>